<proteinExistence type="predicted"/>
<dbReference type="KEGG" id="vg:3260500"/>
<reference evidence="1 3" key="1">
    <citation type="journal article" date="2004" name="Proc. Natl. Acad. Sci. U.S.A.">
        <title>Genetic organization of the psbAD region in phages infecting marine Synechococcus strains.</title>
        <authorList>
            <person name="Millard A."/>
            <person name="Clokie M.R."/>
            <person name="Shub D.A."/>
            <person name="Mann N.H."/>
        </authorList>
    </citation>
    <scope>NUCLEOTIDE SEQUENCE [LARGE SCALE GENOMIC DNA]</scope>
</reference>
<reference evidence="2" key="4">
    <citation type="submission" date="2015-02" db="EMBL/GenBank/DDBJ databases">
        <authorList>
            <person name="Chooi Y.-H."/>
        </authorList>
    </citation>
    <scope>NUCLEOTIDE SEQUENCE</scope>
</reference>
<reference evidence="2 4" key="3">
    <citation type="journal article" date="2015" name="PLoS ONE">
        <title>Spontaneous Deletion of an "ORFanage" Region Facilitates Host Adaptation in a "Photosynthetic" Cyanophage.</title>
        <authorList>
            <person name="Puxty R.J."/>
            <person name="Perez-Sepulveda B."/>
            <person name="Rihtman B."/>
            <person name="Evans D.J."/>
            <person name="Millard A.D."/>
            <person name="Scanlan D.J."/>
        </authorList>
    </citation>
    <scope>NUCLEOTIDE SEQUENCE [LARGE SCALE GENOMIC DNA]</scope>
</reference>
<keyword evidence="3" id="KW-1185">Reference proteome</keyword>
<dbReference type="GeneID" id="3260500"/>
<evidence type="ECO:0000313" key="3">
    <source>
        <dbReference type="Proteomes" id="UP000000994"/>
    </source>
</evidence>
<dbReference type="Proteomes" id="UP000000994">
    <property type="component" value="Segment"/>
</dbReference>
<protein>
    <submittedName>
        <fullName evidence="1">Head-proximal tip of tail tube tail completion + sheath stabilizer protein</fullName>
    </submittedName>
</protein>
<name>Q5GQM8_BPSYP</name>
<evidence type="ECO:0000313" key="1">
    <source>
        <dbReference type="EMBL" id="CAF34174.1"/>
    </source>
</evidence>
<dbReference type="EMBL" id="AJ630128">
    <property type="protein sequence ID" value="CAF34174.1"/>
    <property type="molecule type" value="Genomic_DNA"/>
</dbReference>
<evidence type="ECO:0000313" key="2">
    <source>
        <dbReference type="EMBL" id="CFW42273.1"/>
    </source>
</evidence>
<reference evidence="1 3" key="2">
    <citation type="journal article" date="2005" name="J. Bacteriol.">
        <title>The genome of S-PM2, a 'photosynthetic' T4-type bacteriophage that infects marine Synechococcus strains.</title>
        <authorList>
            <person name="Mann N.H."/>
            <person name="Clokie M.R."/>
            <person name="Millard A."/>
            <person name="Cook A."/>
            <person name="Wilson W.H."/>
            <person name="Wheatley P.J."/>
            <person name="Letarov A."/>
            <person name="Krisch H.M."/>
        </authorList>
    </citation>
    <scope>NUCLEOTIDE SEQUENCE</scope>
</reference>
<sequence length="169" mass="19740">MPASWYKEQPKNRNYLSPLGFQMKLELFEGVDFFCQSAEIPEINMPITEVPTRFRNFPVTPGGGVTYDDLRLQFIVDEDLVNYKSIHDWIRKNGGAENHSPDEIEFSNGQLHITTSNYNVNHIIDFERLFPYSLSGLTFDATQTDQEYFTAQVVFKYTNYTIRDRSFKI</sequence>
<dbReference type="Proteomes" id="UP000246186">
    <property type="component" value="Genome"/>
</dbReference>
<evidence type="ECO:0000313" key="4">
    <source>
        <dbReference type="Proteomes" id="UP000246186"/>
    </source>
</evidence>
<dbReference type="RefSeq" id="YP_195144.1">
    <property type="nucleotide sequence ID" value="NC_006820.1"/>
</dbReference>
<dbReference type="EMBL" id="LN828717">
    <property type="protein sequence ID" value="CFW42273.1"/>
    <property type="molecule type" value="Genomic_DNA"/>
</dbReference>
<accession>Q5GQM8</accession>
<organism evidence="1 3">
    <name type="scientific">Synechococcus phage S-PM2</name>
    <dbReference type="NCBI Taxonomy" id="238854"/>
    <lineage>
        <taxon>Viruses</taxon>
        <taxon>Duplodnaviria</taxon>
        <taxon>Heunggongvirae</taxon>
        <taxon>Uroviricota</taxon>
        <taxon>Caudoviricetes</taxon>
        <taxon>Pantevenvirales</taxon>
        <taxon>Kyanoviridae</taxon>
        <taxon>Nodensvirus</taxon>
        <taxon>Nodensvirus spm2</taxon>
    </lineage>
</organism>
<gene>
    <name evidence="1" type="primary">gp3</name>
    <name evidence="2" type="ORF">S-PM2d110</name>
    <name evidence="1" type="ORF">S-PM2p110</name>
</gene>
<organismHost>
    <name type="scientific">Synechococcus</name>
    <dbReference type="NCBI Taxonomy" id="1129"/>
</organismHost>
<dbReference type="OrthoDB" id="11402at10239"/>